<gene>
    <name evidence="2" type="ORF">MEBOL_004207</name>
</gene>
<evidence type="ECO:0008006" key="4">
    <source>
        <dbReference type="Google" id="ProtNLM"/>
    </source>
</evidence>
<keyword evidence="3" id="KW-1185">Reference proteome</keyword>
<evidence type="ECO:0000313" key="2">
    <source>
        <dbReference type="EMBL" id="ATB30746.1"/>
    </source>
</evidence>
<dbReference type="OrthoDB" id="5525418at2"/>
<evidence type="ECO:0000313" key="3">
    <source>
        <dbReference type="Proteomes" id="UP000217289"/>
    </source>
</evidence>
<dbReference type="AlphaFoldDB" id="A0A250IIJ3"/>
<reference evidence="2 3" key="1">
    <citation type="submission" date="2017-06" db="EMBL/GenBank/DDBJ databases">
        <authorList>
            <person name="Kim H.J."/>
            <person name="Triplett B.A."/>
        </authorList>
    </citation>
    <scope>NUCLEOTIDE SEQUENCE [LARGE SCALE GENOMIC DNA]</scope>
    <source>
        <strain evidence="2 3">DSM 14713</strain>
    </source>
</reference>
<dbReference type="RefSeq" id="WP_095979165.1">
    <property type="nucleotide sequence ID" value="NZ_CP022163.1"/>
</dbReference>
<name>A0A250IIJ3_9BACT</name>
<accession>A0A250IIJ3</accession>
<protein>
    <recommendedName>
        <fullName evidence="4">Lipoprotein</fullName>
    </recommendedName>
</protein>
<dbReference type="PROSITE" id="PS51257">
    <property type="entry name" value="PROKAR_LIPOPROTEIN"/>
    <property type="match status" value="1"/>
</dbReference>
<proteinExistence type="predicted"/>
<dbReference type="EMBL" id="CP022163">
    <property type="protein sequence ID" value="ATB30746.1"/>
    <property type="molecule type" value="Genomic_DNA"/>
</dbReference>
<dbReference type="Proteomes" id="UP000217289">
    <property type="component" value="Chromosome"/>
</dbReference>
<evidence type="ECO:0000256" key="1">
    <source>
        <dbReference type="SAM" id="MobiDB-lite"/>
    </source>
</evidence>
<sequence>MRRALLIAVGVVVGVVACRTTQPPGTELATPIQGAGDVNPGSIVPAEPPGPTGPLTFGDGGTPSVPEP</sequence>
<feature type="region of interest" description="Disordered" evidence="1">
    <location>
        <begin position="22"/>
        <end position="68"/>
    </location>
</feature>
<dbReference type="KEGG" id="mbd:MEBOL_004207"/>
<organism evidence="2 3">
    <name type="scientific">Melittangium boletus DSM 14713</name>
    <dbReference type="NCBI Taxonomy" id="1294270"/>
    <lineage>
        <taxon>Bacteria</taxon>
        <taxon>Pseudomonadati</taxon>
        <taxon>Myxococcota</taxon>
        <taxon>Myxococcia</taxon>
        <taxon>Myxococcales</taxon>
        <taxon>Cystobacterineae</taxon>
        <taxon>Archangiaceae</taxon>
        <taxon>Melittangium</taxon>
    </lineage>
</organism>